<sequence>MANFNLYDLPMRKANHEDRLQTIRGQKTPKAFGAKVTLRCVIRGIRYHPGFGVKLRGLLPEFTRALNARSIMSNQIPDMDGDHLEVRCDKAQPACENCHLAGLPCTFTPQAPQQRKSLRQELAEAQARVQELERALDAGLTPTHLRVQDDQSKPSTPGHSSISSASPQSQQPSLANLDANYIPDTRSLDAALASFQSHLAWCGLGSRLSTARANFCATIYQQSGHTFDLDEFLIEAAASFEKQGFVSKKKTTTSKWPSPSLVQRCVEYYARCGLYSMFPFADAEALQMLVNADVLNHPNTTRAANRACLAAFTANITIMHRHDPAFCDADPDAYAQAALSLVPQILMEAPDLRTLEAIMMLLVYISPLGQPVSAELLLGIAIQVLYNLGGHKIRPTPEIPGRSHQSQHLRALFWLCYGIDSEFSIRKGQPPMLSEVHCDLDLPVNYTLKSSEHHFYWKPLSSKELLYPSDLRLNLIKSKIYKLLYSEKNASHSEAGRIQLIRELDYDLSTLRSEFPVDCRPDLFATENAPDYLFHDLSIRGVSIHLEYYYCLGKIHGANNSYNIPAQTSWSPLSSSADICYEAARSTLIYVGRIQHIINYHTFWIHAQFVLTAVLTLFRFLITAPSAPNFARDLKILDDTANLFAEFTQSDDPERNCFPPFYLAHAFIKKLVFLAGESHIRSIAR</sequence>
<dbReference type="InterPro" id="IPR007219">
    <property type="entry name" value="XnlR_reg_dom"/>
</dbReference>
<dbReference type="InterPro" id="IPR036864">
    <property type="entry name" value="Zn2-C6_fun-type_DNA-bd_sf"/>
</dbReference>
<dbReference type="Pfam" id="PF04082">
    <property type="entry name" value="Fungal_trans"/>
    <property type="match status" value="1"/>
</dbReference>
<dbReference type="GO" id="GO:0003677">
    <property type="term" value="F:DNA binding"/>
    <property type="evidence" value="ECO:0007669"/>
    <property type="project" value="UniProtKB-KW"/>
</dbReference>
<dbReference type="SMART" id="SM00906">
    <property type="entry name" value="Fungal_trans"/>
    <property type="match status" value="1"/>
</dbReference>
<evidence type="ECO:0000256" key="4">
    <source>
        <dbReference type="ARBA" id="ARBA00023163"/>
    </source>
</evidence>
<evidence type="ECO:0000256" key="2">
    <source>
        <dbReference type="ARBA" id="ARBA00023015"/>
    </source>
</evidence>
<evidence type="ECO:0000256" key="6">
    <source>
        <dbReference type="SAM" id="MobiDB-lite"/>
    </source>
</evidence>
<reference evidence="9" key="1">
    <citation type="submission" date="2015-09" db="EMBL/GenBank/DDBJ databases">
        <authorList>
            <person name="Fill T.P."/>
            <person name="Baretta J.F."/>
            <person name="de Almeida L.G."/>
            <person name="Rocha M."/>
            <person name="de Souza D.H."/>
            <person name="Malavazi I."/>
            <person name="Cerdeira L.T."/>
            <person name="Hong H."/>
            <person name="Samborskyy M."/>
            <person name="de Vasconcelos A.T."/>
            <person name="Leadlay P."/>
            <person name="Rodrigues-Filho E."/>
        </authorList>
    </citation>
    <scope>NUCLEOTIDE SEQUENCE [LARGE SCALE GENOMIC DNA]</scope>
    <source>
        <strain evidence="9">LaBioMMi 136</strain>
    </source>
</reference>
<accession>A0A1S9S1J6</accession>
<name>A0A1S9S1J6_PENBI</name>
<feature type="domain" description="Xylanolytic transcriptional activator regulatory" evidence="7">
    <location>
        <begin position="374"/>
        <end position="449"/>
    </location>
</feature>
<keyword evidence="1" id="KW-0479">Metal-binding</keyword>
<keyword evidence="2" id="KW-0805">Transcription regulation</keyword>
<dbReference type="AlphaFoldDB" id="A0A1S9S1J6"/>
<dbReference type="PANTHER" id="PTHR46910">
    <property type="entry name" value="TRANSCRIPTION FACTOR PDR1"/>
    <property type="match status" value="1"/>
</dbReference>
<protein>
    <submittedName>
        <fullName evidence="8">C6 transcription factor</fullName>
    </submittedName>
</protein>
<dbReference type="PANTHER" id="PTHR46910:SF20">
    <property type="entry name" value="ZN(II)2CYS6 TRANSCRIPTION FACTOR (EUROFUNG)-RELATED"/>
    <property type="match status" value="1"/>
</dbReference>
<dbReference type="GO" id="GO:0000981">
    <property type="term" value="F:DNA-binding transcription factor activity, RNA polymerase II-specific"/>
    <property type="evidence" value="ECO:0007669"/>
    <property type="project" value="InterPro"/>
</dbReference>
<dbReference type="EMBL" id="LJBN01000001">
    <property type="protein sequence ID" value="OOQ91667.1"/>
    <property type="molecule type" value="Genomic_DNA"/>
</dbReference>
<feature type="region of interest" description="Disordered" evidence="6">
    <location>
        <begin position="140"/>
        <end position="172"/>
    </location>
</feature>
<keyword evidence="5" id="KW-0539">Nucleus</keyword>
<dbReference type="GO" id="GO:0008270">
    <property type="term" value="F:zinc ion binding"/>
    <property type="evidence" value="ECO:0007669"/>
    <property type="project" value="InterPro"/>
</dbReference>
<dbReference type="InterPro" id="IPR050987">
    <property type="entry name" value="AtrR-like"/>
</dbReference>
<dbReference type="Proteomes" id="UP000190744">
    <property type="component" value="Unassembled WGS sequence"/>
</dbReference>
<evidence type="ECO:0000256" key="5">
    <source>
        <dbReference type="ARBA" id="ARBA00023242"/>
    </source>
</evidence>
<evidence type="ECO:0000256" key="1">
    <source>
        <dbReference type="ARBA" id="ARBA00022723"/>
    </source>
</evidence>
<organism evidence="8 9">
    <name type="scientific">Penicillium brasilianum</name>
    <dbReference type="NCBI Taxonomy" id="104259"/>
    <lineage>
        <taxon>Eukaryota</taxon>
        <taxon>Fungi</taxon>
        <taxon>Dikarya</taxon>
        <taxon>Ascomycota</taxon>
        <taxon>Pezizomycotina</taxon>
        <taxon>Eurotiomycetes</taxon>
        <taxon>Eurotiomycetidae</taxon>
        <taxon>Eurotiales</taxon>
        <taxon>Aspergillaceae</taxon>
        <taxon>Penicillium</taxon>
    </lineage>
</organism>
<keyword evidence="4" id="KW-0804">Transcription</keyword>
<evidence type="ECO:0000313" key="9">
    <source>
        <dbReference type="Proteomes" id="UP000190744"/>
    </source>
</evidence>
<evidence type="ECO:0000259" key="7">
    <source>
        <dbReference type="SMART" id="SM00906"/>
    </source>
</evidence>
<keyword evidence="3" id="KW-0238">DNA-binding</keyword>
<evidence type="ECO:0000313" key="8">
    <source>
        <dbReference type="EMBL" id="OOQ91667.1"/>
    </source>
</evidence>
<evidence type="ECO:0000256" key="3">
    <source>
        <dbReference type="ARBA" id="ARBA00023125"/>
    </source>
</evidence>
<dbReference type="CDD" id="cd12148">
    <property type="entry name" value="fungal_TF_MHR"/>
    <property type="match status" value="1"/>
</dbReference>
<dbReference type="Pfam" id="PF00172">
    <property type="entry name" value="Zn_clus"/>
    <property type="match status" value="1"/>
</dbReference>
<proteinExistence type="predicted"/>
<dbReference type="CDD" id="cd00067">
    <property type="entry name" value="GAL4"/>
    <property type="match status" value="1"/>
</dbReference>
<gene>
    <name evidence="8" type="ORF">PEBR_09015</name>
</gene>
<dbReference type="GO" id="GO:0006351">
    <property type="term" value="P:DNA-templated transcription"/>
    <property type="evidence" value="ECO:0007669"/>
    <property type="project" value="InterPro"/>
</dbReference>
<comment type="caution">
    <text evidence="8">The sequence shown here is derived from an EMBL/GenBank/DDBJ whole genome shotgun (WGS) entry which is preliminary data.</text>
</comment>
<feature type="compositionally biased region" description="Low complexity" evidence="6">
    <location>
        <begin position="153"/>
        <end position="172"/>
    </location>
</feature>
<dbReference type="Gene3D" id="4.10.240.10">
    <property type="entry name" value="Zn(2)-C6 fungal-type DNA-binding domain"/>
    <property type="match status" value="1"/>
</dbReference>
<dbReference type="InterPro" id="IPR001138">
    <property type="entry name" value="Zn2Cys6_DnaBD"/>
</dbReference>